<reference evidence="3" key="1">
    <citation type="journal article" date="2023" name="Front. Mar. Sci.">
        <title>A new Merluccius polli reference genome to investigate the effects of global change in West African waters.</title>
        <authorList>
            <person name="Mateo J.L."/>
            <person name="Blanco-Fernandez C."/>
            <person name="Garcia-Vazquez E."/>
            <person name="Machado-Schiaffino G."/>
        </authorList>
    </citation>
    <scope>NUCLEOTIDE SEQUENCE</scope>
    <source>
        <strain evidence="3">C29</strain>
        <tissue evidence="3">Fin</tissue>
    </source>
</reference>
<dbReference type="InterPro" id="IPR036691">
    <property type="entry name" value="Endo/exonu/phosph_ase_sf"/>
</dbReference>
<dbReference type="Proteomes" id="UP001174136">
    <property type="component" value="Unassembled WGS sequence"/>
</dbReference>
<dbReference type="Pfam" id="PF03372">
    <property type="entry name" value="Exo_endo_phos"/>
    <property type="match status" value="1"/>
</dbReference>
<sequence>MNHNRQSSVGSVQLKATVLKHTPPPRVLFSYPEILHSIQHAGHHKSKKKRRGSRGGIRNRLKRRGSRLPLPTITLSNVRSLRNKMTEFRELIRTDRDFKNANLICLMETWTTEDINNINLEGYSLIRYDRDPKRAEKCIGSGLCMFINTRWATNFTVRETDCCTHYEIMTVSIRPYYLPREFGQITVILLRYNKAQHNSADDPIFLLGDFNKCIVSIHLPNLEQYVTCPTRMDKILDQCFGNIEGAYVSIYCPPLGRSDHNVIHLLPKYRQKLKREKPVVKHIQTWMKDSIEELRGCFEATEWDLFFSGRGGYSRKQVQRTPRLSLNSELTYSEMGNSEYPVPEQRI</sequence>
<keyword evidence="4" id="KW-1185">Reference proteome</keyword>
<evidence type="ECO:0000313" key="3">
    <source>
        <dbReference type="EMBL" id="KAK0139793.1"/>
    </source>
</evidence>
<name>A0AA47MGB7_MERPO</name>
<dbReference type="EMBL" id="JAOPHQ010004295">
    <property type="protein sequence ID" value="KAK0139793.1"/>
    <property type="molecule type" value="Genomic_DNA"/>
</dbReference>
<feature type="compositionally biased region" description="Basic residues" evidence="1">
    <location>
        <begin position="41"/>
        <end position="63"/>
    </location>
</feature>
<dbReference type="PANTHER" id="PTHR47510">
    <property type="entry name" value="REVERSE TRANSCRIPTASE DOMAIN-CONTAINING PROTEIN"/>
    <property type="match status" value="1"/>
</dbReference>
<gene>
    <name evidence="3" type="ORF">N1851_023294</name>
</gene>
<dbReference type="InterPro" id="IPR005135">
    <property type="entry name" value="Endo/exonuclease/phosphatase"/>
</dbReference>
<proteinExistence type="predicted"/>
<evidence type="ECO:0000256" key="1">
    <source>
        <dbReference type="SAM" id="MobiDB-lite"/>
    </source>
</evidence>
<evidence type="ECO:0000259" key="2">
    <source>
        <dbReference type="Pfam" id="PF03372"/>
    </source>
</evidence>
<feature type="domain" description="Endonuclease/exonuclease/phosphatase" evidence="2">
    <location>
        <begin position="77"/>
        <end position="212"/>
    </location>
</feature>
<protein>
    <recommendedName>
        <fullName evidence="2">Endonuclease/exonuclease/phosphatase domain-containing protein</fullName>
    </recommendedName>
</protein>
<dbReference type="PANTHER" id="PTHR47510:SF3">
    <property type="entry name" value="ENDO_EXONUCLEASE_PHOSPHATASE DOMAIN-CONTAINING PROTEIN"/>
    <property type="match status" value="1"/>
</dbReference>
<dbReference type="SUPFAM" id="SSF56219">
    <property type="entry name" value="DNase I-like"/>
    <property type="match status" value="1"/>
</dbReference>
<accession>A0AA47MGB7</accession>
<evidence type="ECO:0000313" key="4">
    <source>
        <dbReference type="Proteomes" id="UP001174136"/>
    </source>
</evidence>
<dbReference type="Gene3D" id="3.60.10.10">
    <property type="entry name" value="Endonuclease/exonuclease/phosphatase"/>
    <property type="match status" value="1"/>
</dbReference>
<feature type="region of interest" description="Disordered" evidence="1">
    <location>
        <begin position="39"/>
        <end position="63"/>
    </location>
</feature>
<organism evidence="3 4">
    <name type="scientific">Merluccius polli</name>
    <name type="common">Benguela hake</name>
    <name type="synonym">Merluccius cadenati</name>
    <dbReference type="NCBI Taxonomy" id="89951"/>
    <lineage>
        <taxon>Eukaryota</taxon>
        <taxon>Metazoa</taxon>
        <taxon>Chordata</taxon>
        <taxon>Craniata</taxon>
        <taxon>Vertebrata</taxon>
        <taxon>Euteleostomi</taxon>
        <taxon>Actinopterygii</taxon>
        <taxon>Neopterygii</taxon>
        <taxon>Teleostei</taxon>
        <taxon>Neoteleostei</taxon>
        <taxon>Acanthomorphata</taxon>
        <taxon>Zeiogadaria</taxon>
        <taxon>Gadariae</taxon>
        <taxon>Gadiformes</taxon>
        <taxon>Gadoidei</taxon>
        <taxon>Merlucciidae</taxon>
        <taxon>Merluccius</taxon>
    </lineage>
</organism>
<comment type="caution">
    <text evidence="3">The sequence shown here is derived from an EMBL/GenBank/DDBJ whole genome shotgun (WGS) entry which is preliminary data.</text>
</comment>
<dbReference type="AlphaFoldDB" id="A0AA47MGB7"/>